<feature type="chain" id="PRO_5036021866" evidence="1">
    <location>
        <begin position="22"/>
        <end position="171"/>
    </location>
</feature>
<evidence type="ECO:0000313" key="4">
    <source>
        <dbReference type="Proteomes" id="UP000095284"/>
    </source>
</evidence>
<dbReference type="WBParaSite" id="BXY_0224900.1">
    <property type="protein sequence ID" value="BXY_0224900.1"/>
    <property type="gene ID" value="BXY_0224900"/>
</dbReference>
<reference evidence="6" key="1">
    <citation type="submission" date="2016-11" db="UniProtKB">
        <authorList>
            <consortium name="WormBaseParasite"/>
        </authorList>
    </citation>
    <scope>IDENTIFICATION</scope>
</reference>
<dbReference type="Proteomes" id="UP000659654">
    <property type="component" value="Unassembled WGS sequence"/>
</dbReference>
<evidence type="ECO:0000313" key="2">
    <source>
        <dbReference type="EMBL" id="CAD5232086.1"/>
    </source>
</evidence>
<keyword evidence="1" id="KW-0732">Signal</keyword>
<proteinExistence type="predicted"/>
<dbReference type="Proteomes" id="UP000582659">
    <property type="component" value="Unassembled WGS sequence"/>
</dbReference>
<dbReference type="OrthoDB" id="10510866at2759"/>
<evidence type="ECO:0000313" key="3">
    <source>
        <dbReference type="EMBL" id="CAG9123984.1"/>
    </source>
</evidence>
<dbReference type="Proteomes" id="UP000095284">
    <property type="component" value="Unplaced"/>
</dbReference>
<organism evidence="4 6">
    <name type="scientific">Bursaphelenchus xylophilus</name>
    <name type="common">Pinewood nematode worm</name>
    <name type="synonym">Aphelenchoides xylophilus</name>
    <dbReference type="NCBI Taxonomy" id="6326"/>
    <lineage>
        <taxon>Eukaryota</taxon>
        <taxon>Metazoa</taxon>
        <taxon>Ecdysozoa</taxon>
        <taxon>Nematoda</taxon>
        <taxon>Chromadorea</taxon>
        <taxon>Rhabditida</taxon>
        <taxon>Tylenchina</taxon>
        <taxon>Tylenchomorpha</taxon>
        <taxon>Aphelenchoidea</taxon>
        <taxon>Aphelenchoididae</taxon>
        <taxon>Bursaphelenchus</taxon>
    </lineage>
</organism>
<evidence type="ECO:0000313" key="5">
    <source>
        <dbReference type="Proteomes" id="UP000659654"/>
    </source>
</evidence>
<keyword evidence="5" id="KW-1185">Reference proteome</keyword>
<protein>
    <submittedName>
        <fullName evidence="2">(pine wood nematode) hypothetical protein</fullName>
    </submittedName>
</protein>
<evidence type="ECO:0000313" key="6">
    <source>
        <dbReference type="WBParaSite" id="BXY_0224900.1"/>
    </source>
</evidence>
<sequence>MFERECLLLFILIYHIKRTSSICGQASGEEITYLYDYSANDSPTSIYTPTVISAEPSLTCKSTVKAGVLKNETFLCNRLCVTTMTPLIKKTNTTTSYNYTNDFLVPAGFEINRHIQPVICAKTSELCGATKPLYWNKNTGELSLTNDYDPFDKPICFIWGEDSSQYQRMLK</sequence>
<reference evidence="3" key="2">
    <citation type="submission" date="2020-08" db="EMBL/GenBank/DDBJ databases">
        <authorList>
            <person name="Kikuchi T."/>
        </authorList>
    </citation>
    <scope>NUCLEOTIDE SEQUENCE</scope>
    <source>
        <strain evidence="2">Ka4C1</strain>
    </source>
</reference>
<dbReference type="AlphaFoldDB" id="A0A1I7RNG3"/>
<gene>
    <name evidence="2" type="ORF">BXYJ_LOCUS12177</name>
</gene>
<evidence type="ECO:0000256" key="1">
    <source>
        <dbReference type="SAM" id="SignalP"/>
    </source>
</evidence>
<dbReference type="EMBL" id="CAJFDI010000005">
    <property type="protein sequence ID" value="CAD5232086.1"/>
    <property type="molecule type" value="Genomic_DNA"/>
</dbReference>
<accession>A0A1I7RNG3</accession>
<name>A0A1I7RNG3_BURXY</name>
<dbReference type="EMBL" id="CAJFCV020000005">
    <property type="protein sequence ID" value="CAG9123984.1"/>
    <property type="molecule type" value="Genomic_DNA"/>
</dbReference>
<feature type="signal peptide" evidence="1">
    <location>
        <begin position="1"/>
        <end position="21"/>
    </location>
</feature>